<feature type="region of interest" description="Disordered" evidence="7">
    <location>
        <begin position="206"/>
        <end position="253"/>
    </location>
</feature>
<evidence type="ECO:0000256" key="2">
    <source>
        <dbReference type="ARBA" id="ARBA00022801"/>
    </source>
</evidence>
<dbReference type="OrthoDB" id="332960at2759"/>
<dbReference type="GO" id="GO:0016787">
    <property type="term" value="F:hydrolase activity"/>
    <property type="evidence" value="ECO:0007669"/>
    <property type="project" value="UniProtKB-KW"/>
</dbReference>
<evidence type="ECO:0000256" key="5">
    <source>
        <dbReference type="ARBA" id="ARBA00022884"/>
    </source>
</evidence>
<keyword evidence="1 6" id="KW-0547">Nucleotide-binding</keyword>
<feature type="compositionally biased region" description="Basic and acidic residues" evidence="7">
    <location>
        <begin position="206"/>
        <end position="220"/>
    </location>
</feature>
<evidence type="ECO:0000256" key="6">
    <source>
        <dbReference type="RuleBase" id="RU365068"/>
    </source>
</evidence>
<evidence type="ECO:0000256" key="1">
    <source>
        <dbReference type="ARBA" id="ARBA00022741"/>
    </source>
</evidence>
<dbReference type="GO" id="GO:0003723">
    <property type="term" value="F:RNA binding"/>
    <property type="evidence" value="ECO:0007669"/>
    <property type="project" value="UniProtKB-UniRule"/>
</dbReference>
<feature type="compositionally biased region" description="Low complexity" evidence="7">
    <location>
        <begin position="287"/>
        <end position="301"/>
    </location>
</feature>
<dbReference type="Pfam" id="PF00270">
    <property type="entry name" value="DEAD"/>
    <property type="match status" value="1"/>
</dbReference>
<dbReference type="InterPro" id="IPR014001">
    <property type="entry name" value="Helicase_ATP-bd"/>
</dbReference>
<accession>F0VFV9</accession>
<reference evidence="11" key="1">
    <citation type="journal article" date="2012" name="PLoS Pathog.">
        <title>Comparative genomics of the apicomplexan parasites Toxoplasma gondii and Neospora caninum: Coccidia differing in host range and transmission strategy.</title>
        <authorList>
            <person name="Reid A.J."/>
            <person name="Vermont S.J."/>
            <person name="Cotton J.A."/>
            <person name="Harris D."/>
            <person name="Hill-Cawthorne G.A."/>
            <person name="Konen-Waisman S."/>
            <person name="Latham S.M."/>
            <person name="Mourier T."/>
            <person name="Norton R."/>
            <person name="Quail M.A."/>
            <person name="Sanders M."/>
            <person name="Shanmugam D."/>
            <person name="Sohal A."/>
            <person name="Wasmuth J.D."/>
            <person name="Brunk B."/>
            <person name="Grigg M.E."/>
            <person name="Howard J.C."/>
            <person name="Parkinson J."/>
            <person name="Roos D.S."/>
            <person name="Trees A.J."/>
            <person name="Berriman M."/>
            <person name="Pain A."/>
            <person name="Wastling J.M."/>
        </authorList>
    </citation>
    <scope>NUCLEOTIDE SEQUENCE [LARGE SCALE GENOMIC DNA]</scope>
    <source>
        <strain evidence="11">Liverpool</strain>
    </source>
</reference>
<dbReference type="InterPro" id="IPR027417">
    <property type="entry name" value="P-loop_NTPase"/>
</dbReference>
<dbReference type="GO" id="GO:0005524">
    <property type="term" value="F:ATP binding"/>
    <property type="evidence" value="ECO:0007669"/>
    <property type="project" value="UniProtKB-UniRule"/>
</dbReference>
<evidence type="ECO:0000256" key="7">
    <source>
        <dbReference type="SAM" id="MobiDB-lite"/>
    </source>
</evidence>
<protein>
    <recommendedName>
        <fullName evidence="6">ATP-dependent RNA helicase</fullName>
        <ecNumber evidence="6">3.6.4.13</ecNumber>
    </recommendedName>
</protein>
<keyword evidence="11" id="KW-1185">Reference proteome</keyword>
<dbReference type="EC" id="3.6.4.13" evidence="6"/>
<dbReference type="GeneID" id="13444848"/>
<keyword evidence="4 6" id="KW-0067">ATP-binding</keyword>
<dbReference type="PANTHER" id="PTHR24031">
    <property type="entry name" value="RNA HELICASE"/>
    <property type="match status" value="1"/>
</dbReference>
<name>F0VFV9_NEOCL</name>
<feature type="domain" description="Helicase C-terminal" evidence="9">
    <location>
        <begin position="326"/>
        <end position="474"/>
    </location>
</feature>
<dbReference type="eggNOG" id="KOG0348">
    <property type="taxonomic scope" value="Eukaryota"/>
</dbReference>
<dbReference type="InterPro" id="IPR000629">
    <property type="entry name" value="RNA-helicase_DEAD-box_CS"/>
</dbReference>
<dbReference type="InterPro" id="IPR044742">
    <property type="entry name" value="DEAD/DEAH_RhlB"/>
</dbReference>
<feature type="domain" description="Helicase ATP-binding" evidence="8">
    <location>
        <begin position="23"/>
        <end position="212"/>
    </location>
</feature>
<dbReference type="VEuPathDB" id="ToxoDB:NCLIV_023920"/>
<dbReference type="InterPro" id="IPR001650">
    <property type="entry name" value="Helicase_C-like"/>
</dbReference>
<keyword evidence="5 6" id="KW-0694">RNA-binding</keyword>
<gene>
    <name evidence="10" type="ORF">NCLIV_023920</name>
</gene>
<dbReference type="SMART" id="SM00490">
    <property type="entry name" value="HELICc"/>
    <property type="match status" value="1"/>
</dbReference>
<dbReference type="RefSeq" id="XP_003882635.1">
    <property type="nucleotide sequence ID" value="XM_003882586.1"/>
</dbReference>
<dbReference type="EMBL" id="FR823389">
    <property type="protein sequence ID" value="CBZ52603.1"/>
    <property type="molecule type" value="Genomic_DNA"/>
</dbReference>
<dbReference type="SUPFAM" id="SSF52540">
    <property type="entry name" value="P-loop containing nucleoside triphosphate hydrolases"/>
    <property type="match status" value="1"/>
</dbReference>
<dbReference type="CDD" id="cd18787">
    <property type="entry name" value="SF2_C_DEAD"/>
    <property type="match status" value="1"/>
</dbReference>
<organism evidence="10 11">
    <name type="scientific">Neospora caninum (strain Liverpool)</name>
    <dbReference type="NCBI Taxonomy" id="572307"/>
    <lineage>
        <taxon>Eukaryota</taxon>
        <taxon>Sar</taxon>
        <taxon>Alveolata</taxon>
        <taxon>Apicomplexa</taxon>
        <taxon>Conoidasida</taxon>
        <taxon>Coccidia</taxon>
        <taxon>Eucoccidiorida</taxon>
        <taxon>Eimeriorina</taxon>
        <taxon>Sarcocystidae</taxon>
        <taxon>Neospora</taxon>
    </lineage>
</organism>
<feature type="region of interest" description="Disordered" evidence="7">
    <location>
        <begin position="287"/>
        <end position="312"/>
    </location>
</feature>
<dbReference type="Proteomes" id="UP000007494">
    <property type="component" value="Chromosome VIIb"/>
</dbReference>
<comment type="function">
    <text evidence="6">RNA helicase.</text>
</comment>
<comment type="domain">
    <text evidence="6">The Q motif is unique to and characteristic of the DEAD box family of RNA helicases and controls ATP binding and hydrolysis.</text>
</comment>
<dbReference type="AlphaFoldDB" id="F0VFV9"/>
<dbReference type="InterPro" id="IPR011545">
    <property type="entry name" value="DEAD/DEAH_box_helicase_dom"/>
</dbReference>
<evidence type="ECO:0000259" key="8">
    <source>
        <dbReference type="PROSITE" id="PS51192"/>
    </source>
</evidence>
<dbReference type="CDD" id="cd00268">
    <property type="entry name" value="DEADc"/>
    <property type="match status" value="1"/>
</dbReference>
<dbReference type="PROSITE" id="PS00039">
    <property type="entry name" value="DEAD_ATP_HELICASE"/>
    <property type="match status" value="1"/>
</dbReference>
<feature type="region of interest" description="Disordered" evidence="7">
    <location>
        <begin position="429"/>
        <end position="531"/>
    </location>
</feature>
<dbReference type="GO" id="GO:0003724">
    <property type="term" value="F:RNA helicase activity"/>
    <property type="evidence" value="ECO:0007669"/>
    <property type="project" value="UniProtKB-EC"/>
</dbReference>
<proteinExistence type="inferred from homology"/>
<keyword evidence="3 6" id="KW-0347">Helicase</keyword>
<evidence type="ECO:0000313" key="11">
    <source>
        <dbReference type="Proteomes" id="UP000007494"/>
    </source>
</evidence>
<evidence type="ECO:0000256" key="3">
    <source>
        <dbReference type="ARBA" id="ARBA00022806"/>
    </source>
</evidence>
<evidence type="ECO:0000313" key="10">
    <source>
        <dbReference type="EMBL" id="CBZ52603.1"/>
    </source>
</evidence>
<evidence type="ECO:0000256" key="4">
    <source>
        <dbReference type="ARBA" id="ARBA00022840"/>
    </source>
</evidence>
<dbReference type="PROSITE" id="PS51194">
    <property type="entry name" value="HELICASE_CTER"/>
    <property type="match status" value="1"/>
</dbReference>
<feature type="compositionally biased region" description="Basic and acidic residues" evidence="7">
    <location>
        <begin position="439"/>
        <end position="462"/>
    </location>
</feature>
<feature type="region of interest" description="Disordered" evidence="7">
    <location>
        <begin position="769"/>
        <end position="806"/>
    </location>
</feature>
<keyword evidence="2 6" id="KW-0378">Hydrolase</keyword>
<comment type="catalytic activity">
    <reaction evidence="6">
        <text>ATP + H2O = ADP + phosphate + H(+)</text>
        <dbReference type="Rhea" id="RHEA:13065"/>
        <dbReference type="ChEBI" id="CHEBI:15377"/>
        <dbReference type="ChEBI" id="CHEBI:15378"/>
        <dbReference type="ChEBI" id="CHEBI:30616"/>
        <dbReference type="ChEBI" id="CHEBI:43474"/>
        <dbReference type="ChEBI" id="CHEBI:456216"/>
        <dbReference type="EC" id="3.6.4.13"/>
    </reaction>
</comment>
<dbReference type="Pfam" id="PF00271">
    <property type="entry name" value="Helicase_C"/>
    <property type="match status" value="1"/>
</dbReference>
<comment type="similarity">
    <text evidence="6">Belongs to the DEAD box helicase family.</text>
</comment>
<feature type="compositionally biased region" description="Low complexity" evidence="7">
    <location>
        <begin position="238"/>
        <end position="251"/>
    </location>
</feature>
<dbReference type="OMA" id="NITHMVC"/>
<dbReference type="InParanoid" id="F0VFV9"/>
<feature type="compositionally biased region" description="Low complexity" evidence="7">
    <location>
        <begin position="481"/>
        <end position="492"/>
    </location>
</feature>
<dbReference type="Gene3D" id="3.40.50.300">
    <property type="entry name" value="P-loop containing nucleotide triphosphate hydrolases"/>
    <property type="match status" value="2"/>
</dbReference>
<sequence length="806" mass="89357">MTSRLRALGVSSLFEVQRLMLRHVLQEESGNSLVLSPTGTGKTLSFLLPLIQRIEEERWPRTEPVLIVTPTRELAEQIAFEAWRLRTSPSTEIALVFGSASSHSAGSSASLHRAREAEESFLLRAGAHVVVGTPGRLRELIEKKTVLLHADQQKVVILDEADKLLSRGLEEDVVAILRATQNPGRRLFAFSATFPKWLRDGLARLPGYDRRDTEGRRQDGDTGPSGQARPLDNGGGRPFSSHGNDSSPSPSMRIIDLCNSAAPFTSLPEHSQQTRAASASSSAFPASSAASLLPSDPLSTPSKEHPARRPNITHMVCRLPRQEQKRIRALLFLLKARLLDPHPDLRGIIFCNSRQQASLLAHHPLLEPVAKPLHADMTQTQRSATLRAFTRGDFPILIATDVAARGLDLPRVGLVVHYGVPQSAEVYVHRAGRTGRPQRLAERRRRAETALDRESVEPREEGAEGAGEENGESIGNQDTEASLLADAPASSARGEDTRAWTATIGTKKPRDRRQMPGRGSDDEGEHDAPAGGVFVQRGESILLLDRGQQQGALLRKFENTVKAVFRELDAPDEDAMVQHSLREIEAQLLSPQVVPFLSPFLPFASTHLSAHGPRLLAAALALLLQRQQRITWRSALSGRFNFTPLLFHDPFYQHFKNKEDLLSLLRQVLQPSFSPSANIGRIAYSRKGLLVDLPSGAARAVLASEELKKRKIKVTFAATLPHVVGDELRARMERTRRQRDPEKVLQELQKRIHNARSKRARIRAAKQLARQRERHGVSKLYEANRRNSFFQSPRSPSSADSRSKNN</sequence>
<dbReference type="PROSITE" id="PS51192">
    <property type="entry name" value="HELICASE_ATP_BIND_1"/>
    <property type="match status" value="1"/>
</dbReference>
<evidence type="ECO:0000259" key="9">
    <source>
        <dbReference type="PROSITE" id="PS51194"/>
    </source>
</evidence>
<dbReference type="SMART" id="SM00487">
    <property type="entry name" value="DEXDc"/>
    <property type="match status" value="1"/>
</dbReference>